<keyword evidence="2" id="KW-0012">Acyltransferase</keyword>
<evidence type="ECO:0000259" key="3">
    <source>
        <dbReference type="PROSITE" id="PS51186"/>
    </source>
</evidence>
<evidence type="ECO:0000256" key="2">
    <source>
        <dbReference type="ARBA" id="ARBA00023315"/>
    </source>
</evidence>
<dbReference type="InterPro" id="IPR000182">
    <property type="entry name" value="GNAT_dom"/>
</dbReference>
<protein>
    <submittedName>
        <fullName evidence="4">Acetyltransferase</fullName>
    </submittedName>
</protein>
<dbReference type="EMBL" id="BOPV01000001">
    <property type="protein sequence ID" value="GIL41579.1"/>
    <property type="molecule type" value="Genomic_DNA"/>
</dbReference>
<keyword evidence="1" id="KW-0808">Transferase</keyword>
<sequence>MKLRPATTDDAAAIAAIEVDNYQHVYRDHIPASWLAQQTVEKYVPWWRERLLAPVGDAEVLLALDDNGTIVGFGRSGADRHGPADGAGEFQKLYVARNTQGRGVGRALLGAMAKRLHDRGYGHARVWVLTGNQPACRFYERLGGVLVDITHEEVLDASGPAAGHVLTHVGYCWRDLAELYKLRPS</sequence>
<dbReference type="Proteomes" id="UP000681075">
    <property type="component" value="Unassembled WGS sequence"/>
</dbReference>
<feature type="domain" description="N-acetyltransferase" evidence="3">
    <location>
        <begin position="1"/>
        <end position="178"/>
    </location>
</feature>
<dbReference type="GO" id="GO:0016747">
    <property type="term" value="F:acyltransferase activity, transferring groups other than amino-acyl groups"/>
    <property type="evidence" value="ECO:0007669"/>
    <property type="project" value="InterPro"/>
</dbReference>
<evidence type="ECO:0000313" key="5">
    <source>
        <dbReference type="Proteomes" id="UP000681075"/>
    </source>
</evidence>
<dbReference type="InterPro" id="IPR016181">
    <property type="entry name" value="Acyl_CoA_acyltransferase"/>
</dbReference>
<dbReference type="SUPFAM" id="SSF55729">
    <property type="entry name" value="Acyl-CoA N-acyltransferases (Nat)"/>
    <property type="match status" value="1"/>
</dbReference>
<evidence type="ECO:0000313" key="4">
    <source>
        <dbReference type="EMBL" id="GIL41579.1"/>
    </source>
</evidence>
<dbReference type="Pfam" id="PF00583">
    <property type="entry name" value="Acetyltransf_1"/>
    <property type="match status" value="1"/>
</dbReference>
<keyword evidence="5" id="KW-1185">Reference proteome</keyword>
<dbReference type="InterPro" id="IPR050832">
    <property type="entry name" value="Bact_Acetyltransf"/>
</dbReference>
<dbReference type="CDD" id="cd04301">
    <property type="entry name" value="NAT_SF"/>
    <property type="match status" value="1"/>
</dbReference>
<dbReference type="PANTHER" id="PTHR43877">
    <property type="entry name" value="AMINOALKYLPHOSPHONATE N-ACETYLTRANSFERASE-RELATED-RELATED"/>
    <property type="match status" value="1"/>
</dbReference>
<name>A0A8S8XI23_9PROT</name>
<reference evidence="4" key="1">
    <citation type="submission" date="2021-02" db="EMBL/GenBank/DDBJ databases">
        <title>Genome sequence of Rhodospirillales sp. strain TMPK1 isolated from soil.</title>
        <authorList>
            <person name="Nakai R."/>
            <person name="Kusada H."/>
            <person name="Tamaki H."/>
        </authorList>
    </citation>
    <scope>NUCLEOTIDE SEQUENCE</scope>
    <source>
        <strain evidence="4">TMPK1</strain>
    </source>
</reference>
<comment type="caution">
    <text evidence="4">The sequence shown here is derived from an EMBL/GenBank/DDBJ whole genome shotgun (WGS) entry which is preliminary data.</text>
</comment>
<organism evidence="4 5">
    <name type="scientific">Roseiterribacter gracilis</name>
    <dbReference type="NCBI Taxonomy" id="2812848"/>
    <lineage>
        <taxon>Bacteria</taxon>
        <taxon>Pseudomonadati</taxon>
        <taxon>Pseudomonadota</taxon>
        <taxon>Alphaproteobacteria</taxon>
        <taxon>Rhodospirillales</taxon>
        <taxon>Roseiterribacteraceae</taxon>
        <taxon>Roseiterribacter</taxon>
    </lineage>
</organism>
<accession>A0A8S8XI23</accession>
<dbReference type="AlphaFoldDB" id="A0A8S8XI23"/>
<proteinExistence type="predicted"/>
<dbReference type="PANTHER" id="PTHR43877:SF2">
    <property type="entry name" value="AMINOALKYLPHOSPHONATE N-ACETYLTRANSFERASE-RELATED"/>
    <property type="match status" value="1"/>
</dbReference>
<dbReference type="Gene3D" id="3.40.630.30">
    <property type="match status" value="1"/>
</dbReference>
<evidence type="ECO:0000256" key="1">
    <source>
        <dbReference type="ARBA" id="ARBA00022679"/>
    </source>
</evidence>
<dbReference type="PROSITE" id="PS51186">
    <property type="entry name" value="GNAT"/>
    <property type="match status" value="1"/>
</dbReference>
<gene>
    <name evidence="4" type="ORF">TMPK1_38160</name>
</gene>
<dbReference type="RefSeq" id="WP_420245114.1">
    <property type="nucleotide sequence ID" value="NZ_BOPV01000001.1"/>
</dbReference>